<evidence type="ECO:0000256" key="1">
    <source>
        <dbReference type="SAM" id="Coils"/>
    </source>
</evidence>
<dbReference type="RefSeq" id="XP_005839864.1">
    <property type="nucleotide sequence ID" value="XM_005839807.1"/>
</dbReference>
<dbReference type="GeneID" id="17309686"/>
<sequence length="325" mass="38562">MDTQSDEIMILKEKVKMFDLYNKNKDEDINELKKEITRLQNERNMFNNKLYNVCILNANLSNRLLASQQESNEDQPNTAASKSQEHIRELNERTQGMELENAKILEENKKLKKTLEEFTQSQVPSNKYLCNKRTSNELYQKDNIIKQLHEKNMTMMEENKKLKKTLEENKKLKQDITGLRMECAQLRVNSTEANNRLLAVSYENQSLFNRLENSKRIEETNARMVEENDKLKKSLHDLNKERMRLIAKIHNLDIKYTQISKTNESLNQQFDEKVKAMKELDKKNSDLLLKTRGLENHVRLLAEDNESLEKENDTYKMARKKQRIF</sequence>
<feature type="coiled-coil region" evidence="1">
    <location>
        <begin position="145"/>
        <end position="189"/>
    </location>
</feature>
<reference evidence="4" key="2">
    <citation type="submission" date="2012-11" db="EMBL/GenBank/DDBJ databases">
        <authorList>
            <person name="Kuo A."/>
            <person name="Curtis B.A."/>
            <person name="Tanifuji G."/>
            <person name="Burki F."/>
            <person name="Gruber A."/>
            <person name="Irimia M."/>
            <person name="Maruyama S."/>
            <person name="Arias M.C."/>
            <person name="Ball S.G."/>
            <person name="Gile G.H."/>
            <person name="Hirakawa Y."/>
            <person name="Hopkins J.F."/>
            <person name="Rensing S.A."/>
            <person name="Schmutz J."/>
            <person name="Symeonidi A."/>
            <person name="Elias M."/>
            <person name="Eveleigh R.J."/>
            <person name="Herman E.K."/>
            <person name="Klute M.J."/>
            <person name="Nakayama T."/>
            <person name="Obornik M."/>
            <person name="Reyes-Prieto A."/>
            <person name="Armbrust E.V."/>
            <person name="Aves S.J."/>
            <person name="Beiko R.G."/>
            <person name="Coutinho P."/>
            <person name="Dacks J.B."/>
            <person name="Durnford D.G."/>
            <person name="Fast N.M."/>
            <person name="Green B.R."/>
            <person name="Grisdale C."/>
            <person name="Hempe F."/>
            <person name="Henrissat B."/>
            <person name="Hoppner M.P."/>
            <person name="Ishida K.-I."/>
            <person name="Kim E."/>
            <person name="Koreny L."/>
            <person name="Kroth P.G."/>
            <person name="Liu Y."/>
            <person name="Malik S.-B."/>
            <person name="Maier U.G."/>
            <person name="McRose D."/>
            <person name="Mock T."/>
            <person name="Neilson J.A."/>
            <person name="Onodera N.T."/>
            <person name="Poole A.M."/>
            <person name="Pritham E.J."/>
            <person name="Richards T.A."/>
            <person name="Rocap G."/>
            <person name="Roy S.W."/>
            <person name="Sarai C."/>
            <person name="Schaack S."/>
            <person name="Shirato S."/>
            <person name="Slamovits C.H."/>
            <person name="Spencer D.F."/>
            <person name="Suzuki S."/>
            <person name="Worden A.Z."/>
            <person name="Zauner S."/>
            <person name="Barry K."/>
            <person name="Bell C."/>
            <person name="Bharti A.K."/>
            <person name="Crow J.A."/>
            <person name="Grimwood J."/>
            <person name="Kramer R."/>
            <person name="Lindquist E."/>
            <person name="Lucas S."/>
            <person name="Salamov A."/>
            <person name="McFadden G.I."/>
            <person name="Lane C.E."/>
            <person name="Keeling P.J."/>
            <person name="Gray M.W."/>
            <person name="Grigoriev I.V."/>
            <person name="Archibald J.M."/>
        </authorList>
    </citation>
    <scope>NUCLEOTIDE SEQUENCE</scope>
    <source>
        <strain evidence="4">CCMP2712</strain>
    </source>
</reference>
<proteinExistence type="predicted"/>
<dbReference type="OMA" id="LQINDQD"/>
<dbReference type="EMBL" id="JH992971">
    <property type="protein sequence ID" value="EKX52884.1"/>
    <property type="molecule type" value="Genomic_DNA"/>
</dbReference>
<evidence type="ECO:0000313" key="3">
    <source>
        <dbReference type="EnsemblProtists" id="EKX52884"/>
    </source>
</evidence>
<reference evidence="3" key="3">
    <citation type="submission" date="2016-03" db="UniProtKB">
        <authorList>
            <consortium name="EnsemblProtists"/>
        </authorList>
    </citation>
    <scope>IDENTIFICATION</scope>
</reference>
<accession>L1JX34</accession>
<protein>
    <submittedName>
        <fullName evidence="2 3">Uncharacterized protein</fullName>
    </submittedName>
</protein>
<keyword evidence="4" id="KW-1185">Reference proteome</keyword>
<dbReference type="Proteomes" id="UP000011087">
    <property type="component" value="Unassembled WGS sequence"/>
</dbReference>
<keyword evidence="1" id="KW-0175">Coiled coil</keyword>
<feature type="coiled-coil region" evidence="1">
    <location>
        <begin position="214"/>
        <end position="318"/>
    </location>
</feature>
<organism evidence="2">
    <name type="scientific">Guillardia theta (strain CCMP2712)</name>
    <name type="common">Cryptophyte</name>
    <dbReference type="NCBI Taxonomy" id="905079"/>
    <lineage>
        <taxon>Eukaryota</taxon>
        <taxon>Cryptophyceae</taxon>
        <taxon>Pyrenomonadales</taxon>
        <taxon>Geminigeraceae</taxon>
        <taxon>Guillardia</taxon>
    </lineage>
</organism>
<feature type="coiled-coil region" evidence="1">
    <location>
        <begin position="87"/>
        <end position="121"/>
    </location>
</feature>
<evidence type="ECO:0000313" key="4">
    <source>
        <dbReference type="Proteomes" id="UP000011087"/>
    </source>
</evidence>
<dbReference type="KEGG" id="gtt:GUITHDRAFT_133298"/>
<feature type="coiled-coil region" evidence="1">
    <location>
        <begin position="22"/>
        <end position="49"/>
    </location>
</feature>
<reference evidence="2 4" key="1">
    <citation type="journal article" date="2012" name="Nature">
        <title>Algal genomes reveal evolutionary mosaicism and the fate of nucleomorphs.</title>
        <authorList>
            <consortium name="DOE Joint Genome Institute"/>
            <person name="Curtis B.A."/>
            <person name="Tanifuji G."/>
            <person name="Burki F."/>
            <person name="Gruber A."/>
            <person name="Irimia M."/>
            <person name="Maruyama S."/>
            <person name="Arias M.C."/>
            <person name="Ball S.G."/>
            <person name="Gile G.H."/>
            <person name="Hirakawa Y."/>
            <person name="Hopkins J.F."/>
            <person name="Kuo A."/>
            <person name="Rensing S.A."/>
            <person name="Schmutz J."/>
            <person name="Symeonidi A."/>
            <person name="Elias M."/>
            <person name="Eveleigh R.J."/>
            <person name="Herman E.K."/>
            <person name="Klute M.J."/>
            <person name="Nakayama T."/>
            <person name="Obornik M."/>
            <person name="Reyes-Prieto A."/>
            <person name="Armbrust E.V."/>
            <person name="Aves S.J."/>
            <person name="Beiko R.G."/>
            <person name="Coutinho P."/>
            <person name="Dacks J.B."/>
            <person name="Durnford D.G."/>
            <person name="Fast N.M."/>
            <person name="Green B.R."/>
            <person name="Grisdale C.J."/>
            <person name="Hempel F."/>
            <person name="Henrissat B."/>
            <person name="Hoppner M.P."/>
            <person name="Ishida K."/>
            <person name="Kim E."/>
            <person name="Koreny L."/>
            <person name="Kroth P.G."/>
            <person name="Liu Y."/>
            <person name="Malik S.B."/>
            <person name="Maier U.G."/>
            <person name="McRose D."/>
            <person name="Mock T."/>
            <person name="Neilson J.A."/>
            <person name="Onodera N.T."/>
            <person name="Poole A.M."/>
            <person name="Pritham E.J."/>
            <person name="Richards T.A."/>
            <person name="Rocap G."/>
            <person name="Roy S.W."/>
            <person name="Sarai C."/>
            <person name="Schaack S."/>
            <person name="Shirato S."/>
            <person name="Slamovits C.H."/>
            <person name="Spencer D.F."/>
            <person name="Suzuki S."/>
            <person name="Worden A.Z."/>
            <person name="Zauner S."/>
            <person name="Barry K."/>
            <person name="Bell C."/>
            <person name="Bharti A.K."/>
            <person name="Crow J.A."/>
            <person name="Grimwood J."/>
            <person name="Kramer R."/>
            <person name="Lindquist E."/>
            <person name="Lucas S."/>
            <person name="Salamov A."/>
            <person name="McFadden G.I."/>
            <person name="Lane C.E."/>
            <person name="Keeling P.J."/>
            <person name="Gray M.W."/>
            <person name="Grigoriev I.V."/>
            <person name="Archibald J.M."/>
        </authorList>
    </citation>
    <scope>NUCLEOTIDE SEQUENCE</scope>
    <source>
        <strain evidence="2 4">CCMP2712</strain>
    </source>
</reference>
<name>L1JX34_GUITC</name>
<gene>
    <name evidence="2" type="ORF">GUITHDRAFT_133298</name>
</gene>
<dbReference type="HOGENOM" id="CLU_856488_0_0_1"/>
<dbReference type="PaxDb" id="55529-EKX52884"/>
<dbReference type="EnsemblProtists" id="EKX52884">
    <property type="protein sequence ID" value="EKX52884"/>
    <property type="gene ID" value="GUITHDRAFT_133298"/>
</dbReference>
<evidence type="ECO:0000313" key="2">
    <source>
        <dbReference type="EMBL" id="EKX52884.1"/>
    </source>
</evidence>
<dbReference type="AlphaFoldDB" id="L1JX34"/>